<gene>
    <name evidence="11" type="ORF">QCA50_018925</name>
</gene>
<dbReference type="SUPFAM" id="SSF48264">
    <property type="entry name" value="Cytochrome P450"/>
    <property type="match status" value="1"/>
</dbReference>
<dbReference type="Pfam" id="PF00067">
    <property type="entry name" value="p450"/>
    <property type="match status" value="1"/>
</dbReference>
<dbReference type="InterPro" id="IPR001128">
    <property type="entry name" value="Cyt_P450"/>
</dbReference>
<dbReference type="PANTHER" id="PTHR24305">
    <property type="entry name" value="CYTOCHROME P450"/>
    <property type="match status" value="1"/>
</dbReference>
<keyword evidence="8 10" id="KW-0503">Monooxygenase</keyword>
<dbReference type="PRINTS" id="PR00463">
    <property type="entry name" value="EP450I"/>
</dbReference>
<organism evidence="11 12">
    <name type="scientific">Cerrena zonata</name>
    <dbReference type="NCBI Taxonomy" id="2478898"/>
    <lineage>
        <taxon>Eukaryota</taxon>
        <taxon>Fungi</taxon>
        <taxon>Dikarya</taxon>
        <taxon>Basidiomycota</taxon>
        <taxon>Agaricomycotina</taxon>
        <taxon>Agaricomycetes</taxon>
        <taxon>Polyporales</taxon>
        <taxon>Cerrenaceae</taxon>
        <taxon>Cerrena</taxon>
    </lineage>
</organism>
<dbReference type="PRINTS" id="PR00385">
    <property type="entry name" value="P450"/>
</dbReference>
<proteinExistence type="inferred from homology"/>
<comment type="caution">
    <text evidence="11">The sequence shown here is derived from an EMBL/GenBank/DDBJ whole genome shotgun (WGS) entry which is preliminary data.</text>
</comment>
<keyword evidence="4 9" id="KW-0349">Heme</keyword>
<comment type="similarity">
    <text evidence="3 10">Belongs to the cytochrome P450 family.</text>
</comment>
<evidence type="ECO:0000256" key="2">
    <source>
        <dbReference type="ARBA" id="ARBA00005179"/>
    </source>
</evidence>
<reference evidence="11 12" key="1">
    <citation type="submission" date="2022-09" db="EMBL/GenBank/DDBJ databases">
        <authorList>
            <person name="Palmer J.M."/>
        </authorList>
    </citation>
    <scope>NUCLEOTIDE SEQUENCE [LARGE SCALE GENOMIC DNA]</scope>
    <source>
        <strain evidence="11 12">DSM 7382</strain>
    </source>
</reference>
<dbReference type="EMBL" id="JASBNA010000077">
    <property type="protein sequence ID" value="KAK7678132.1"/>
    <property type="molecule type" value="Genomic_DNA"/>
</dbReference>
<dbReference type="GO" id="GO:0005506">
    <property type="term" value="F:iron ion binding"/>
    <property type="evidence" value="ECO:0007669"/>
    <property type="project" value="InterPro"/>
</dbReference>
<name>A0AAW0FLL3_9APHY</name>
<evidence type="ECO:0000256" key="4">
    <source>
        <dbReference type="ARBA" id="ARBA00022617"/>
    </source>
</evidence>
<evidence type="ECO:0000256" key="5">
    <source>
        <dbReference type="ARBA" id="ARBA00022723"/>
    </source>
</evidence>
<dbReference type="AlphaFoldDB" id="A0AAW0FLL3"/>
<keyword evidence="6 10" id="KW-0560">Oxidoreductase</keyword>
<dbReference type="GO" id="GO:0004497">
    <property type="term" value="F:monooxygenase activity"/>
    <property type="evidence" value="ECO:0007669"/>
    <property type="project" value="UniProtKB-KW"/>
</dbReference>
<evidence type="ECO:0000256" key="1">
    <source>
        <dbReference type="ARBA" id="ARBA00001971"/>
    </source>
</evidence>
<dbReference type="Proteomes" id="UP001385951">
    <property type="component" value="Unassembled WGS sequence"/>
</dbReference>
<evidence type="ECO:0000256" key="3">
    <source>
        <dbReference type="ARBA" id="ARBA00010617"/>
    </source>
</evidence>
<dbReference type="InterPro" id="IPR050121">
    <property type="entry name" value="Cytochrome_P450_monoxygenase"/>
</dbReference>
<dbReference type="GO" id="GO:0020037">
    <property type="term" value="F:heme binding"/>
    <property type="evidence" value="ECO:0007669"/>
    <property type="project" value="InterPro"/>
</dbReference>
<evidence type="ECO:0000256" key="6">
    <source>
        <dbReference type="ARBA" id="ARBA00023002"/>
    </source>
</evidence>
<feature type="binding site" description="axial binding residue" evidence="9">
    <location>
        <position position="244"/>
    </location>
    <ligand>
        <name>heme</name>
        <dbReference type="ChEBI" id="CHEBI:30413"/>
    </ligand>
    <ligandPart>
        <name>Fe</name>
        <dbReference type="ChEBI" id="CHEBI:18248"/>
    </ligandPart>
</feature>
<sequence length="306" mass="34001">MIDWLPVPELQRLKNVVLKMDSEAKNIYTDKKTSLQVGEESVLRQVGEGKDIMSILLRANGAASEEDRLSEDEVIGQMSLLVMAGTDTTSNSLTQIMQLLAEKPDIQDKLRTEIKKAQEEHGEDIPYDTLVSLPYLDSICRETLRLFPPVSYLFREAQKDIVMPLSEPIHCVDGTTMSEIPVPAGTTVIVAIRPSNLNKELWGDDVLEFKPERWLSPLPSVVTEARIPGVYSNLMTFNGGGRACIGFKFSQLEMKVVLAILVSSFKVSLAKNAKDVVWNVAGVRYPTVGKNSLQPAFPLTVERIKV</sequence>
<dbReference type="PANTHER" id="PTHR24305:SF166">
    <property type="entry name" value="CYTOCHROME P450 12A4, MITOCHONDRIAL-RELATED"/>
    <property type="match status" value="1"/>
</dbReference>
<dbReference type="InterPro" id="IPR002401">
    <property type="entry name" value="Cyt_P450_E_grp-I"/>
</dbReference>
<comment type="pathway">
    <text evidence="2">Secondary metabolite biosynthesis.</text>
</comment>
<evidence type="ECO:0000313" key="11">
    <source>
        <dbReference type="EMBL" id="KAK7678132.1"/>
    </source>
</evidence>
<evidence type="ECO:0000256" key="7">
    <source>
        <dbReference type="ARBA" id="ARBA00023004"/>
    </source>
</evidence>
<evidence type="ECO:0000256" key="9">
    <source>
        <dbReference type="PIRSR" id="PIRSR602401-1"/>
    </source>
</evidence>
<evidence type="ECO:0000313" key="12">
    <source>
        <dbReference type="Proteomes" id="UP001385951"/>
    </source>
</evidence>
<evidence type="ECO:0000256" key="10">
    <source>
        <dbReference type="RuleBase" id="RU000461"/>
    </source>
</evidence>
<accession>A0AAW0FLL3</accession>
<keyword evidence="7 9" id="KW-0408">Iron</keyword>
<protein>
    <recommendedName>
        <fullName evidence="13">Cytochrome P450</fullName>
    </recommendedName>
</protein>
<comment type="cofactor">
    <cofactor evidence="1 9">
        <name>heme</name>
        <dbReference type="ChEBI" id="CHEBI:30413"/>
    </cofactor>
</comment>
<keyword evidence="12" id="KW-1185">Reference proteome</keyword>
<keyword evidence="5 9" id="KW-0479">Metal-binding</keyword>
<dbReference type="InterPro" id="IPR017972">
    <property type="entry name" value="Cyt_P450_CS"/>
</dbReference>
<dbReference type="GO" id="GO:0016705">
    <property type="term" value="F:oxidoreductase activity, acting on paired donors, with incorporation or reduction of molecular oxygen"/>
    <property type="evidence" value="ECO:0007669"/>
    <property type="project" value="InterPro"/>
</dbReference>
<evidence type="ECO:0000256" key="8">
    <source>
        <dbReference type="ARBA" id="ARBA00023033"/>
    </source>
</evidence>
<evidence type="ECO:0008006" key="13">
    <source>
        <dbReference type="Google" id="ProtNLM"/>
    </source>
</evidence>
<dbReference type="InterPro" id="IPR036396">
    <property type="entry name" value="Cyt_P450_sf"/>
</dbReference>
<dbReference type="PROSITE" id="PS00086">
    <property type="entry name" value="CYTOCHROME_P450"/>
    <property type="match status" value="1"/>
</dbReference>
<dbReference type="Gene3D" id="1.10.630.10">
    <property type="entry name" value="Cytochrome P450"/>
    <property type="match status" value="1"/>
</dbReference>